<organism evidence="4 5">
    <name type="scientific">Falsochrobactrum tianjinense</name>
    <dbReference type="NCBI Taxonomy" id="2706015"/>
    <lineage>
        <taxon>Bacteria</taxon>
        <taxon>Pseudomonadati</taxon>
        <taxon>Pseudomonadota</taxon>
        <taxon>Alphaproteobacteria</taxon>
        <taxon>Hyphomicrobiales</taxon>
        <taxon>Brucellaceae</taxon>
        <taxon>Falsochrobactrum</taxon>
    </lineage>
</organism>
<dbReference type="PANTHER" id="PTHR11102:SF160">
    <property type="entry name" value="ERAD-ASSOCIATED E3 UBIQUITIN-PROTEIN LIGASE COMPONENT HRD3"/>
    <property type="match status" value="1"/>
</dbReference>
<dbReference type="PANTHER" id="PTHR11102">
    <property type="entry name" value="SEL-1-LIKE PROTEIN"/>
    <property type="match status" value="1"/>
</dbReference>
<protein>
    <submittedName>
        <fullName evidence="4">SEL1-like repeat protein</fullName>
    </submittedName>
</protein>
<dbReference type="AlphaFoldDB" id="A0A949PLU0"/>
<keyword evidence="5" id="KW-1185">Reference proteome</keyword>
<dbReference type="Pfam" id="PF01471">
    <property type="entry name" value="PG_binding_1"/>
    <property type="match status" value="1"/>
</dbReference>
<sequence>MANSHPASGSRSIIDELNVLRERRPASNAMDELRHTLTELEKRLSLMSTPPESHRYQQPDYYHNSVREPAELPAYSQPRSATVMESAALRQIDHRLNEISRALIAANRYRETSREDTGRLDRIEKRLTELTGQLDTSLAEQNSDILFRRLGELSQRIDTLNGASNLPQQVIEPLARQINLLAQHLGKLIDNPHSSDYRSIDARLATIAGKLAAMEKRASEPNPAIVDKLNERFAALAERLDAQYASHHIGQETIHNLESQLATIAQHLVQPSVEFAELKPRLDNIERSLSSNREAVFDAAREAAESAVARLSEHGSQNDSAMALQLSNDIKSLESLARTAEERNGKSFQSVHEALVKVVDRLTHLEQNMNGDGESPAASNPFSVAPQPVVVRTPVAAQKKSKTDIASPLLEEKLGHLTPKIRREPELNPTLDSTQPDNDGALDLSTIMRRVREERSQQEAGKDQPGGKADFISVARRTAQQAADESKQIEEKLAEGTEDRKSSLGGFFHRQRKPILMGVGAVMIAIAGLQVGSAFLQHDEQADPASQHAELPAIDPATTASVHAPALTPDNEPVAPATVEMQELPQMPETITPATQITEPRAESVLAAPSPAAEQAGQNAAITDIPQETGPEALRDAASKGDTRALFEIGNRYMEGRGVTADFAQAAKWYERAAEQNYAPAQYRLGNFNEKGLGMPRDLAKAKDWYQLAAGQGNASAMHNLAVLYASGANGAPDNAAAVRWFTEAAELGVRDSQFNLGILAAKGLGMAVDLEESYKWFALAANSGDKDSAQKRDQVAAILKPAQLKRAKGAVELWKAKPLNEAANSIDVPEGWSEDAPVATSSVDMKKAVRNIQLILQKNGYDVGAADGVMGSRTRNAIAAIQKANGQNPTGEVDQQLVQLLLEKNG</sequence>
<evidence type="ECO:0000259" key="3">
    <source>
        <dbReference type="Pfam" id="PF01471"/>
    </source>
</evidence>
<dbReference type="InterPro" id="IPR002477">
    <property type="entry name" value="Peptidoglycan-bd-like"/>
</dbReference>
<reference evidence="4 5" key="1">
    <citation type="submission" date="2021-06" db="EMBL/GenBank/DDBJ databases">
        <title>Falsochrobactrum tianjin sp.nov., a new petroleum-degrading bacteria isolated from oily soils.</title>
        <authorList>
            <person name="Chen G."/>
            <person name="Chen H."/>
            <person name="Tian J."/>
            <person name="Qing J."/>
            <person name="Zhong L."/>
            <person name="Ma W."/>
            <person name="Song Y."/>
            <person name="Cui X."/>
            <person name="Yan B."/>
        </authorList>
    </citation>
    <scope>NUCLEOTIDE SEQUENCE [LARGE SCALE GENOMIC DNA]</scope>
    <source>
        <strain evidence="4 5">TDYN1</strain>
    </source>
</reference>
<feature type="domain" description="Peptidoglycan binding-like" evidence="3">
    <location>
        <begin position="849"/>
        <end position="902"/>
    </location>
</feature>
<evidence type="ECO:0000256" key="2">
    <source>
        <dbReference type="SAM" id="MobiDB-lite"/>
    </source>
</evidence>
<keyword evidence="1" id="KW-0175">Coiled coil</keyword>
<accession>A0A949PLU0</accession>
<feature type="region of interest" description="Disordered" evidence="2">
    <location>
        <begin position="605"/>
        <end position="639"/>
    </location>
</feature>
<dbReference type="RefSeq" id="WP_217677005.1">
    <property type="nucleotide sequence ID" value="NZ_JAHRVA010000002.1"/>
</dbReference>
<evidence type="ECO:0000256" key="1">
    <source>
        <dbReference type="SAM" id="Coils"/>
    </source>
</evidence>
<gene>
    <name evidence="4" type="ORF">KUG47_05680</name>
</gene>
<dbReference type="InterPro" id="IPR050767">
    <property type="entry name" value="Sel1_AlgK"/>
</dbReference>
<comment type="caution">
    <text evidence="4">The sequence shown here is derived from an EMBL/GenBank/DDBJ whole genome shotgun (WGS) entry which is preliminary data.</text>
</comment>
<evidence type="ECO:0000313" key="5">
    <source>
        <dbReference type="Proteomes" id="UP000752297"/>
    </source>
</evidence>
<dbReference type="EMBL" id="JAHRVA010000002">
    <property type="protein sequence ID" value="MBV2142982.1"/>
    <property type="molecule type" value="Genomic_DNA"/>
</dbReference>
<dbReference type="Proteomes" id="UP000752297">
    <property type="component" value="Unassembled WGS sequence"/>
</dbReference>
<dbReference type="InterPro" id="IPR006597">
    <property type="entry name" value="Sel1-like"/>
</dbReference>
<evidence type="ECO:0000313" key="4">
    <source>
        <dbReference type="EMBL" id="MBV2142982.1"/>
    </source>
</evidence>
<name>A0A949PLU0_9HYPH</name>
<feature type="coiled-coil region" evidence="1">
    <location>
        <begin position="472"/>
        <end position="499"/>
    </location>
</feature>
<proteinExistence type="predicted"/>
<dbReference type="Pfam" id="PF08238">
    <property type="entry name" value="Sel1"/>
    <property type="match status" value="4"/>
</dbReference>
<dbReference type="SMART" id="SM00671">
    <property type="entry name" value="SEL1"/>
    <property type="match status" value="4"/>
</dbReference>